<accession>A0A1G4BP64</accession>
<dbReference type="Proteomes" id="UP000176998">
    <property type="component" value="Unassembled WGS sequence"/>
</dbReference>
<evidence type="ECO:0000313" key="2">
    <source>
        <dbReference type="EMBL" id="OHF03252.1"/>
    </source>
</evidence>
<keyword evidence="2" id="KW-0808">Transferase</keyword>
<dbReference type="SUPFAM" id="SSF53335">
    <property type="entry name" value="S-adenosyl-L-methionine-dependent methyltransferases"/>
    <property type="match status" value="1"/>
</dbReference>
<dbReference type="InterPro" id="IPR011009">
    <property type="entry name" value="Kinase-like_dom_sf"/>
</dbReference>
<comment type="similarity">
    <text evidence="1">Belongs to the methyltransferase superfamily. LaeA methyltransferase family.</text>
</comment>
<dbReference type="Gene3D" id="1.10.510.10">
    <property type="entry name" value="Transferase(Phosphotransferase) domain 1"/>
    <property type="match status" value="1"/>
</dbReference>
<comment type="caution">
    <text evidence="2">The sequence shown here is derived from an EMBL/GenBank/DDBJ whole genome shotgun (WGS) entry which is preliminary data.</text>
</comment>
<dbReference type="Gene3D" id="3.40.50.150">
    <property type="entry name" value="Vaccinia Virus protein VP39"/>
    <property type="match status" value="1"/>
</dbReference>
<dbReference type="RefSeq" id="XP_022480389.1">
    <property type="nucleotide sequence ID" value="XM_022612961.1"/>
</dbReference>
<dbReference type="GO" id="GO:0008168">
    <property type="term" value="F:methyltransferase activity"/>
    <property type="evidence" value="ECO:0007669"/>
    <property type="project" value="UniProtKB-KW"/>
</dbReference>
<protein>
    <submittedName>
        <fullName evidence="2">Methyltransferase domain-containing protein</fullName>
    </submittedName>
</protein>
<proteinExistence type="inferred from homology"/>
<dbReference type="SUPFAM" id="SSF56112">
    <property type="entry name" value="Protein kinase-like (PK-like)"/>
    <property type="match status" value="1"/>
</dbReference>
<dbReference type="Pfam" id="PF13489">
    <property type="entry name" value="Methyltransf_23"/>
    <property type="match status" value="1"/>
</dbReference>
<dbReference type="PANTHER" id="PTHR43591">
    <property type="entry name" value="METHYLTRANSFERASE"/>
    <property type="match status" value="1"/>
</dbReference>
<name>A0A1G4BP64_9PEZI</name>
<dbReference type="EMBL" id="MJBS01000007">
    <property type="protein sequence ID" value="OHF03252.1"/>
    <property type="molecule type" value="Genomic_DNA"/>
</dbReference>
<dbReference type="STRING" id="1209926.A0A1G4BP64"/>
<sequence length="423" mass="47813">MDASLRSSILEYRRENGRTYHRLSDGKYLVPNDETEQDRLDIANHLWMLAWEGKYCICPKNEGARRVLDIGTGTGIWAIDYADSHPEATVLGVDLSPIQPAYVPINCSFEIDDLEKEWLFTELFDFIFARNMAGSFRDWDDVAEQAFNHLEPGGYFEIHDNLYPLQCDDGTLREDSALFQWSKYLVQASERTGRSITIASELPGILEAAGFVDVTVTRQVMPVSPWPADPRLKELGHWTQESLRPGIEGLCLALFTRMLGWTSEQVRVFCVQVREDARNLEDVSRLFGQPQTYPVRRYSEEPPEPHAPKFIVEAPDLLSYSSNLLSKSICIIDFDHSFTTDSAPAKLGIPAKYFAPKVAVPEHASVASDVWALGCAIFRVRSGDDDFFDYDINCPADVLRQIVKTIGGLLKKWKGTRFAEDGN</sequence>
<dbReference type="GeneID" id="34554471"/>
<organism evidence="2 3">
    <name type="scientific">Colletotrichum orchidophilum</name>
    <dbReference type="NCBI Taxonomy" id="1209926"/>
    <lineage>
        <taxon>Eukaryota</taxon>
        <taxon>Fungi</taxon>
        <taxon>Dikarya</taxon>
        <taxon>Ascomycota</taxon>
        <taxon>Pezizomycotina</taxon>
        <taxon>Sordariomycetes</taxon>
        <taxon>Hypocreomycetidae</taxon>
        <taxon>Glomerellales</taxon>
        <taxon>Glomerellaceae</taxon>
        <taxon>Colletotrichum</taxon>
    </lineage>
</organism>
<evidence type="ECO:0000313" key="3">
    <source>
        <dbReference type="Proteomes" id="UP000176998"/>
    </source>
</evidence>
<reference evidence="2 3" key="1">
    <citation type="submission" date="2016-09" db="EMBL/GenBank/DDBJ databases">
        <authorList>
            <person name="Capua I."/>
            <person name="De Benedictis P."/>
            <person name="Joannis T."/>
            <person name="Lombin L.H."/>
            <person name="Cattoli G."/>
        </authorList>
    </citation>
    <scope>NUCLEOTIDE SEQUENCE [LARGE SCALE GENOMIC DNA]</scope>
    <source>
        <strain evidence="2 3">IMI 309357</strain>
    </source>
</reference>
<gene>
    <name evidence="2" type="ORF">CORC01_01305</name>
</gene>
<dbReference type="OrthoDB" id="2013972at2759"/>
<keyword evidence="3" id="KW-1185">Reference proteome</keyword>
<dbReference type="GO" id="GO:0032259">
    <property type="term" value="P:methylation"/>
    <property type="evidence" value="ECO:0007669"/>
    <property type="project" value="UniProtKB-KW"/>
</dbReference>
<dbReference type="CDD" id="cd02440">
    <property type="entry name" value="AdoMet_MTases"/>
    <property type="match status" value="1"/>
</dbReference>
<dbReference type="AlphaFoldDB" id="A0A1G4BP64"/>
<keyword evidence="2" id="KW-0489">Methyltransferase</keyword>
<evidence type="ECO:0000256" key="1">
    <source>
        <dbReference type="ARBA" id="ARBA00038158"/>
    </source>
</evidence>
<dbReference type="PANTHER" id="PTHR43591:SF24">
    <property type="entry name" value="2-METHOXY-6-POLYPRENYL-1,4-BENZOQUINOL METHYLASE, MITOCHONDRIAL"/>
    <property type="match status" value="1"/>
</dbReference>
<dbReference type="InterPro" id="IPR029063">
    <property type="entry name" value="SAM-dependent_MTases_sf"/>
</dbReference>